<keyword evidence="1" id="KW-1133">Transmembrane helix</keyword>
<protein>
    <submittedName>
        <fullName evidence="2">Uncharacterized protein</fullName>
    </submittedName>
</protein>
<keyword evidence="3" id="KW-1185">Reference proteome</keyword>
<feature type="transmembrane region" description="Helical" evidence="1">
    <location>
        <begin position="64"/>
        <end position="83"/>
    </location>
</feature>
<accession>A0A0F6W5X9</accession>
<feature type="transmembrane region" description="Helical" evidence="1">
    <location>
        <begin position="89"/>
        <end position="110"/>
    </location>
</feature>
<feature type="transmembrane region" description="Helical" evidence="1">
    <location>
        <begin position="117"/>
        <end position="137"/>
    </location>
</feature>
<gene>
    <name evidence="2" type="ORF">DB32_005474</name>
</gene>
<proteinExistence type="predicted"/>
<name>A0A0F6W5X9_9BACT</name>
<reference evidence="2 3" key="1">
    <citation type="submission" date="2015-03" db="EMBL/GenBank/DDBJ databases">
        <title>Genome assembly of Sandaracinus amylolyticus DSM 53668.</title>
        <authorList>
            <person name="Sharma G."/>
            <person name="Subramanian S."/>
        </authorList>
    </citation>
    <scope>NUCLEOTIDE SEQUENCE [LARGE SCALE GENOMIC DNA]</scope>
    <source>
        <strain evidence="2 3">DSM 53668</strain>
    </source>
</reference>
<organism evidence="2 3">
    <name type="scientific">Sandaracinus amylolyticus</name>
    <dbReference type="NCBI Taxonomy" id="927083"/>
    <lineage>
        <taxon>Bacteria</taxon>
        <taxon>Pseudomonadati</taxon>
        <taxon>Myxococcota</taxon>
        <taxon>Polyangia</taxon>
        <taxon>Polyangiales</taxon>
        <taxon>Sandaracinaceae</taxon>
        <taxon>Sandaracinus</taxon>
    </lineage>
</organism>
<dbReference type="STRING" id="927083.DB32_005474"/>
<keyword evidence="1" id="KW-0812">Transmembrane</keyword>
<evidence type="ECO:0000313" key="3">
    <source>
        <dbReference type="Proteomes" id="UP000034883"/>
    </source>
</evidence>
<dbReference type="EMBL" id="CP011125">
    <property type="protein sequence ID" value="AKF08325.1"/>
    <property type="molecule type" value="Genomic_DNA"/>
</dbReference>
<evidence type="ECO:0000256" key="1">
    <source>
        <dbReference type="SAM" id="Phobius"/>
    </source>
</evidence>
<dbReference type="AlphaFoldDB" id="A0A0F6W5X9"/>
<sequence length="266" mass="27632">MSIGVLGLTLLVAETLRAMPAGPAALGLALFGAALAPMISGAPTPLAVGLGAIAALAWAWLRPVAPIAAGAVVAAMIYASRALRSRDVAAVITHLAIAAIGGASATWVLARFGDGDAWVRVIAITTAMLLVSLPFALHAEDARVSALVSLARRSRGPARWRLLRAAALQRRAIENAFPLARDERRRIERALRTVHRLGEARADAGVADLVAIDRALGAHVAGIARLMRALRARWACGEAIDGGDARELDAARERAAAEAAALEELA</sequence>
<keyword evidence="1" id="KW-0472">Membrane</keyword>
<dbReference type="Proteomes" id="UP000034883">
    <property type="component" value="Chromosome"/>
</dbReference>
<dbReference type="KEGG" id="samy:DB32_005474"/>
<feature type="transmembrane region" description="Helical" evidence="1">
    <location>
        <begin position="28"/>
        <end position="57"/>
    </location>
</feature>
<evidence type="ECO:0000313" key="2">
    <source>
        <dbReference type="EMBL" id="AKF08325.1"/>
    </source>
</evidence>